<dbReference type="InterPro" id="IPR004670">
    <property type="entry name" value="NhaA"/>
</dbReference>
<dbReference type="InterPro" id="IPR023171">
    <property type="entry name" value="Na/H_antiporter_dom_sf"/>
</dbReference>
<dbReference type="Proteomes" id="UP001589867">
    <property type="component" value="Unassembled WGS sequence"/>
</dbReference>
<keyword evidence="6" id="KW-1133">Transmembrane helix</keyword>
<sequence length="257" mass="28766">MIGAIWLMRRFAGAWLGGGLSWWDVLGLAIRAGMGFTVSLLISELAFGAGSARSDHSKIGVLLGSLLAAVLASLVLRAQRPLPPDDSYRRRGTATATEYRGRTRHAHTTGSRGEAGCLFYRHRLDRAWPSVTRSWPATGRRWKPERTPPWWAGWQPGESGVPVAGQRRSTRPNASGSTSMPSEPRSSTGWWLGDRTGARRSRDHRPWPPRRPAVRCLFWTYTCSRTCDFVMGLSRFQGRLKGVVSRERPVEWSSPRR</sequence>
<reference evidence="12 13" key="1">
    <citation type="submission" date="2024-09" db="EMBL/GenBank/DDBJ databases">
        <authorList>
            <person name="Sun Q."/>
            <person name="Mori K."/>
        </authorList>
    </citation>
    <scope>NUCLEOTIDE SEQUENCE [LARGE SCALE GENOMIC DNA]</scope>
    <source>
        <strain evidence="12 13">TBRC 3947</strain>
    </source>
</reference>
<keyword evidence="10" id="KW-0739">Sodium transport</keyword>
<dbReference type="PANTHER" id="PTHR30341:SF0">
    <property type="entry name" value="NA(+)_H(+) ANTIPORTER NHAA"/>
    <property type="match status" value="1"/>
</dbReference>
<proteinExistence type="predicted"/>
<keyword evidence="9" id="KW-0472">Membrane</keyword>
<keyword evidence="7" id="KW-0915">Sodium</keyword>
<evidence type="ECO:0000256" key="11">
    <source>
        <dbReference type="SAM" id="MobiDB-lite"/>
    </source>
</evidence>
<evidence type="ECO:0000256" key="2">
    <source>
        <dbReference type="ARBA" id="ARBA00022448"/>
    </source>
</evidence>
<dbReference type="Pfam" id="PF06965">
    <property type="entry name" value="Na_H_antiport_1"/>
    <property type="match status" value="1"/>
</dbReference>
<gene>
    <name evidence="12" type="ORF">ACFFIA_25425</name>
</gene>
<name>A0ABV6M941_9ACTN</name>
<evidence type="ECO:0000256" key="3">
    <source>
        <dbReference type="ARBA" id="ARBA00022449"/>
    </source>
</evidence>
<keyword evidence="5" id="KW-0812">Transmembrane</keyword>
<evidence type="ECO:0000256" key="10">
    <source>
        <dbReference type="ARBA" id="ARBA00023201"/>
    </source>
</evidence>
<feature type="compositionally biased region" description="Polar residues" evidence="11">
    <location>
        <begin position="171"/>
        <end position="189"/>
    </location>
</feature>
<comment type="subcellular location">
    <subcellularLocation>
        <location evidence="1">Cell inner membrane</location>
        <topology evidence="1">Multi-pass membrane protein</topology>
    </subcellularLocation>
</comment>
<evidence type="ECO:0000256" key="1">
    <source>
        <dbReference type="ARBA" id="ARBA00004429"/>
    </source>
</evidence>
<protein>
    <submittedName>
        <fullName evidence="12">Na+/H+ antiporter NhaA</fullName>
    </submittedName>
</protein>
<evidence type="ECO:0000256" key="8">
    <source>
        <dbReference type="ARBA" id="ARBA00023065"/>
    </source>
</evidence>
<evidence type="ECO:0000256" key="5">
    <source>
        <dbReference type="ARBA" id="ARBA00022692"/>
    </source>
</evidence>
<dbReference type="PANTHER" id="PTHR30341">
    <property type="entry name" value="SODIUM ION/PROTON ANTIPORTER NHAA-RELATED"/>
    <property type="match status" value="1"/>
</dbReference>
<evidence type="ECO:0000313" key="12">
    <source>
        <dbReference type="EMBL" id="MFC0530987.1"/>
    </source>
</evidence>
<evidence type="ECO:0000256" key="9">
    <source>
        <dbReference type="ARBA" id="ARBA00023136"/>
    </source>
</evidence>
<evidence type="ECO:0000313" key="13">
    <source>
        <dbReference type="Proteomes" id="UP001589867"/>
    </source>
</evidence>
<keyword evidence="4" id="KW-1003">Cell membrane</keyword>
<dbReference type="EMBL" id="JBHLUH010000054">
    <property type="protein sequence ID" value="MFC0530987.1"/>
    <property type="molecule type" value="Genomic_DNA"/>
</dbReference>
<evidence type="ECO:0000256" key="4">
    <source>
        <dbReference type="ARBA" id="ARBA00022475"/>
    </source>
</evidence>
<feature type="region of interest" description="Disordered" evidence="11">
    <location>
        <begin position="85"/>
        <end position="111"/>
    </location>
</feature>
<accession>A0ABV6M941</accession>
<comment type="caution">
    <text evidence="12">The sequence shown here is derived from an EMBL/GenBank/DDBJ whole genome shotgun (WGS) entry which is preliminary data.</text>
</comment>
<keyword evidence="3" id="KW-0050">Antiport</keyword>
<evidence type="ECO:0000256" key="6">
    <source>
        <dbReference type="ARBA" id="ARBA00022989"/>
    </source>
</evidence>
<organism evidence="12 13">
    <name type="scientific">Phytohabitans kaempferiae</name>
    <dbReference type="NCBI Taxonomy" id="1620943"/>
    <lineage>
        <taxon>Bacteria</taxon>
        <taxon>Bacillati</taxon>
        <taxon>Actinomycetota</taxon>
        <taxon>Actinomycetes</taxon>
        <taxon>Micromonosporales</taxon>
        <taxon>Micromonosporaceae</taxon>
    </lineage>
</organism>
<keyword evidence="13" id="KW-1185">Reference proteome</keyword>
<keyword evidence="8" id="KW-0406">Ion transport</keyword>
<dbReference type="Gene3D" id="1.20.1530.10">
    <property type="entry name" value="Na+/H+ antiporter like domain"/>
    <property type="match status" value="1"/>
</dbReference>
<feature type="region of interest" description="Disordered" evidence="11">
    <location>
        <begin position="136"/>
        <end position="206"/>
    </location>
</feature>
<evidence type="ECO:0000256" key="7">
    <source>
        <dbReference type="ARBA" id="ARBA00023053"/>
    </source>
</evidence>
<keyword evidence="2" id="KW-0813">Transport</keyword>
<dbReference type="RefSeq" id="WP_377254625.1">
    <property type="nucleotide sequence ID" value="NZ_JBHLUH010000054.1"/>
</dbReference>